<dbReference type="GO" id="GO:0008270">
    <property type="term" value="F:zinc ion binding"/>
    <property type="evidence" value="ECO:0007669"/>
    <property type="project" value="InterPro"/>
</dbReference>
<comment type="caution">
    <text evidence="10">Lacks conserved residue(s) required for the propagation of feature annotation.</text>
</comment>
<dbReference type="GO" id="GO:0004818">
    <property type="term" value="F:glutamate-tRNA ligase activity"/>
    <property type="evidence" value="ECO:0007669"/>
    <property type="project" value="UniProtKB-UniRule"/>
</dbReference>
<dbReference type="InterPro" id="IPR008925">
    <property type="entry name" value="aa_tRNA-synth_I_cd-bd_sf"/>
</dbReference>
<gene>
    <name evidence="13" type="primary">gltX2</name>
    <name evidence="10" type="synonym">gltX</name>
    <name evidence="13" type="ORF">GCM10011332_02030</name>
</gene>
<dbReference type="GO" id="GO:0000049">
    <property type="term" value="F:tRNA binding"/>
    <property type="evidence" value="ECO:0007669"/>
    <property type="project" value="InterPro"/>
</dbReference>
<dbReference type="EMBL" id="BMHV01000001">
    <property type="protein sequence ID" value="GGF52340.1"/>
    <property type="molecule type" value="Genomic_DNA"/>
</dbReference>
<evidence type="ECO:0000256" key="4">
    <source>
        <dbReference type="ARBA" id="ARBA00022490"/>
    </source>
</evidence>
<proteinExistence type="inferred from homology"/>
<dbReference type="HAMAP" id="MF_00022">
    <property type="entry name" value="Glu_tRNA_synth_type1"/>
    <property type="match status" value="1"/>
</dbReference>
<feature type="short sequence motif" description="'HIGH' region" evidence="10">
    <location>
        <begin position="9"/>
        <end position="19"/>
    </location>
</feature>
<reference evidence="13" key="2">
    <citation type="submission" date="2020-09" db="EMBL/GenBank/DDBJ databases">
        <authorList>
            <person name="Sun Q."/>
            <person name="Zhou Y."/>
        </authorList>
    </citation>
    <scope>NUCLEOTIDE SEQUENCE</scope>
    <source>
        <strain evidence="13">CGMCC 1.15254</strain>
    </source>
</reference>
<dbReference type="AlphaFoldDB" id="A0A917BMY8"/>
<feature type="short sequence motif" description="'KMSKS' region" evidence="10">
    <location>
        <begin position="237"/>
        <end position="241"/>
    </location>
</feature>
<evidence type="ECO:0000256" key="5">
    <source>
        <dbReference type="ARBA" id="ARBA00022598"/>
    </source>
</evidence>
<evidence type="ECO:0000259" key="11">
    <source>
        <dbReference type="Pfam" id="PF00749"/>
    </source>
</evidence>
<feature type="domain" description="Aminoacyl-tRNA synthetase class I anticodon-binding" evidence="12">
    <location>
        <begin position="318"/>
        <end position="462"/>
    </location>
</feature>
<dbReference type="InterPro" id="IPR004527">
    <property type="entry name" value="Glu-tRNA-ligase_bac/mito"/>
</dbReference>
<accession>A0A917BMY8</accession>
<evidence type="ECO:0000313" key="13">
    <source>
        <dbReference type="EMBL" id="GGF52340.1"/>
    </source>
</evidence>
<dbReference type="SUPFAM" id="SSF48163">
    <property type="entry name" value="An anticodon-binding domain of class I aminoacyl-tRNA synthetases"/>
    <property type="match status" value="1"/>
</dbReference>
<keyword evidence="14" id="KW-1185">Reference proteome</keyword>
<organism evidence="13 14">
    <name type="scientific">Terasakiella brassicae</name>
    <dbReference type="NCBI Taxonomy" id="1634917"/>
    <lineage>
        <taxon>Bacteria</taxon>
        <taxon>Pseudomonadati</taxon>
        <taxon>Pseudomonadota</taxon>
        <taxon>Alphaproteobacteria</taxon>
        <taxon>Rhodospirillales</taxon>
        <taxon>Terasakiellaceae</taxon>
        <taxon>Terasakiella</taxon>
    </lineage>
</organism>
<dbReference type="InterPro" id="IPR020751">
    <property type="entry name" value="aa-tRNA-synth_I_codon-bd_sub2"/>
</dbReference>
<dbReference type="Gene3D" id="1.10.10.350">
    <property type="match status" value="1"/>
</dbReference>
<dbReference type="Pfam" id="PF19269">
    <property type="entry name" value="Anticodon_2"/>
    <property type="match status" value="1"/>
</dbReference>
<dbReference type="GO" id="GO:0006424">
    <property type="term" value="P:glutamyl-tRNA aminoacylation"/>
    <property type="evidence" value="ECO:0007669"/>
    <property type="project" value="UniProtKB-UniRule"/>
</dbReference>
<feature type="binding site" evidence="10">
    <location>
        <position position="240"/>
    </location>
    <ligand>
        <name>ATP</name>
        <dbReference type="ChEBI" id="CHEBI:30616"/>
    </ligand>
</feature>
<sequence length="470" mass="52521">MTVVTRFAPSPTGYLHIGGARTALFNWLFARHHNGKFLLRIEDTDRERSTDDAVDKIFDGLNWLGIDWDGDVVSQFERRDRHAEVAQQLLAEGKAYYCYCTPDELTEMREKARAEGRTVAYDRRWRDSDATPPEGIKPVVRLKAPLEGETTVVDAVQGEVKVANDKIDDMILLRGDGTPTYMLAVVVDDHDMGVTHAIRGDDHLTNTFRQKVIYDAMGWETPTFAHIPLIHGSDGKKLSKRHGALAASSYRDDGFLPEAMCNYLLRLGWGHGDDEFIPREKAIEWFDLDGIGKSPARFDTVKLTALNFEYMRQADDARLTELVLPLIENNLGDEFNKDGTAWLQAGMPGLKERAKTLLELADSSAFYLRSLPFTYDDKALKLINKGNAKELLEQFVAGLETVSEWTQENLENAAKALAESQEVGLGKIAQPIRVALTGSTVSPSVFEVMAVLGRDETVKRLTCEPANQGE</sequence>
<evidence type="ECO:0000256" key="1">
    <source>
        <dbReference type="ARBA" id="ARBA00004496"/>
    </source>
</evidence>
<comment type="subunit">
    <text evidence="3 10">Monomer.</text>
</comment>
<dbReference type="InterPro" id="IPR049940">
    <property type="entry name" value="GluQ/Sye"/>
</dbReference>
<name>A0A917BMY8_9PROT</name>
<keyword evidence="7 10" id="KW-0067">ATP-binding</keyword>
<dbReference type="GO" id="GO:0005524">
    <property type="term" value="F:ATP binding"/>
    <property type="evidence" value="ECO:0007669"/>
    <property type="project" value="UniProtKB-UniRule"/>
</dbReference>
<comment type="caution">
    <text evidence="13">The sequence shown here is derived from an EMBL/GenBank/DDBJ whole genome shotgun (WGS) entry which is preliminary data.</text>
</comment>
<keyword evidence="9 10" id="KW-0030">Aminoacyl-tRNA synthetase</keyword>
<dbReference type="RefSeq" id="WP_188660179.1">
    <property type="nucleotide sequence ID" value="NZ_BMHV01000001.1"/>
</dbReference>
<feature type="domain" description="Glutamyl/glutaminyl-tRNA synthetase class Ib catalytic" evidence="11">
    <location>
        <begin position="3"/>
        <end position="304"/>
    </location>
</feature>
<evidence type="ECO:0000256" key="7">
    <source>
        <dbReference type="ARBA" id="ARBA00022840"/>
    </source>
</evidence>
<dbReference type="InterPro" id="IPR000924">
    <property type="entry name" value="Glu/Gln-tRNA-synth"/>
</dbReference>
<evidence type="ECO:0000256" key="8">
    <source>
        <dbReference type="ARBA" id="ARBA00022917"/>
    </source>
</evidence>
<protein>
    <recommendedName>
        <fullName evidence="10">Glutamate--tRNA ligase</fullName>
        <ecNumber evidence="10">6.1.1.17</ecNumber>
    </recommendedName>
    <alternativeName>
        <fullName evidence="10">Glutamyl-tRNA synthetase</fullName>
        <shortName evidence="10">GluRS</shortName>
    </alternativeName>
</protein>
<dbReference type="EC" id="6.1.1.17" evidence="10"/>
<comment type="function">
    <text evidence="10">Catalyzes the attachment of glutamate to tRNA(Glu) in a two-step reaction: glutamate is first activated by ATP to form Glu-AMP and then transferred to the acceptor end of tRNA(Glu).</text>
</comment>
<comment type="catalytic activity">
    <reaction evidence="10">
        <text>tRNA(Glu) + L-glutamate + ATP = L-glutamyl-tRNA(Glu) + AMP + diphosphate</text>
        <dbReference type="Rhea" id="RHEA:23540"/>
        <dbReference type="Rhea" id="RHEA-COMP:9663"/>
        <dbReference type="Rhea" id="RHEA-COMP:9680"/>
        <dbReference type="ChEBI" id="CHEBI:29985"/>
        <dbReference type="ChEBI" id="CHEBI:30616"/>
        <dbReference type="ChEBI" id="CHEBI:33019"/>
        <dbReference type="ChEBI" id="CHEBI:78442"/>
        <dbReference type="ChEBI" id="CHEBI:78520"/>
        <dbReference type="ChEBI" id="CHEBI:456215"/>
        <dbReference type="EC" id="6.1.1.17"/>
    </reaction>
</comment>
<dbReference type="InterPro" id="IPR020058">
    <property type="entry name" value="Glu/Gln-tRNA-synth_Ib_cat-dom"/>
</dbReference>
<keyword evidence="5 10" id="KW-0436">Ligase</keyword>
<keyword evidence="6 10" id="KW-0547">Nucleotide-binding</keyword>
<dbReference type="Proteomes" id="UP000632498">
    <property type="component" value="Unassembled WGS sequence"/>
</dbReference>
<dbReference type="GO" id="GO:0005829">
    <property type="term" value="C:cytosol"/>
    <property type="evidence" value="ECO:0007669"/>
    <property type="project" value="TreeGrafter"/>
</dbReference>
<dbReference type="PANTHER" id="PTHR43311:SF2">
    <property type="entry name" value="GLUTAMATE--TRNA LIGASE, MITOCHONDRIAL-RELATED"/>
    <property type="match status" value="1"/>
</dbReference>
<evidence type="ECO:0000256" key="3">
    <source>
        <dbReference type="ARBA" id="ARBA00011245"/>
    </source>
</evidence>
<comment type="similarity">
    <text evidence="2 10">Belongs to the class-I aminoacyl-tRNA synthetase family. Glutamate--tRNA ligase type 1 subfamily.</text>
</comment>
<evidence type="ECO:0000256" key="6">
    <source>
        <dbReference type="ARBA" id="ARBA00022741"/>
    </source>
</evidence>
<evidence type="ECO:0000256" key="10">
    <source>
        <dbReference type="HAMAP-Rule" id="MF_00022"/>
    </source>
</evidence>
<reference evidence="13" key="1">
    <citation type="journal article" date="2014" name="Int. J. Syst. Evol. Microbiol.">
        <title>Complete genome sequence of Corynebacterium casei LMG S-19264T (=DSM 44701T), isolated from a smear-ripened cheese.</title>
        <authorList>
            <consortium name="US DOE Joint Genome Institute (JGI-PGF)"/>
            <person name="Walter F."/>
            <person name="Albersmeier A."/>
            <person name="Kalinowski J."/>
            <person name="Ruckert C."/>
        </authorList>
    </citation>
    <scope>NUCLEOTIDE SEQUENCE</scope>
    <source>
        <strain evidence="13">CGMCC 1.15254</strain>
    </source>
</reference>
<evidence type="ECO:0000313" key="14">
    <source>
        <dbReference type="Proteomes" id="UP000632498"/>
    </source>
</evidence>
<dbReference type="PANTHER" id="PTHR43311">
    <property type="entry name" value="GLUTAMATE--TRNA LIGASE"/>
    <property type="match status" value="1"/>
</dbReference>
<comment type="subcellular location">
    <subcellularLocation>
        <location evidence="1 10">Cytoplasm</location>
    </subcellularLocation>
</comment>
<keyword evidence="4 10" id="KW-0963">Cytoplasm</keyword>
<dbReference type="FunFam" id="3.40.50.620:FF:000007">
    <property type="entry name" value="Glutamate--tRNA ligase"/>
    <property type="match status" value="1"/>
</dbReference>
<dbReference type="InterPro" id="IPR045462">
    <property type="entry name" value="aa-tRNA-synth_I_cd-bd"/>
</dbReference>
<dbReference type="Pfam" id="PF00749">
    <property type="entry name" value="tRNA-synt_1c"/>
    <property type="match status" value="1"/>
</dbReference>
<dbReference type="PRINTS" id="PR00987">
    <property type="entry name" value="TRNASYNTHGLU"/>
</dbReference>
<dbReference type="InterPro" id="IPR001412">
    <property type="entry name" value="aa-tRNA-synth_I_CS"/>
</dbReference>
<dbReference type="CDD" id="cd00808">
    <property type="entry name" value="GluRS_core"/>
    <property type="match status" value="1"/>
</dbReference>
<dbReference type="InterPro" id="IPR033910">
    <property type="entry name" value="GluRS_core"/>
</dbReference>
<evidence type="ECO:0000256" key="9">
    <source>
        <dbReference type="ARBA" id="ARBA00023146"/>
    </source>
</evidence>
<evidence type="ECO:0000259" key="12">
    <source>
        <dbReference type="Pfam" id="PF19269"/>
    </source>
</evidence>
<dbReference type="SUPFAM" id="SSF52374">
    <property type="entry name" value="Nucleotidylyl transferase"/>
    <property type="match status" value="1"/>
</dbReference>
<dbReference type="NCBIfam" id="TIGR00464">
    <property type="entry name" value="gltX_bact"/>
    <property type="match status" value="1"/>
</dbReference>
<keyword evidence="8 10" id="KW-0648">Protein biosynthesis</keyword>
<dbReference type="PROSITE" id="PS00178">
    <property type="entry name" value="AA_TRNA_LIGASE_I"/>
    <property type="match status" value="1"/>
</dbReference>
<dbReference type="InterPro" id="IPR014729">
    <property type="entry name" value="Rossmann-like_a/b/a_fold"/>
</dbReference>
<dbReference type="Gene3D" id="3.40.50.620">
    <property type="entry name" value="HUPs"/>
    <property type="match status" value="1"/>
</dbReference>
<evidence type="ECO:0000256" key="2">
    <source>
        <dbReference type="ARBA" id="ARBA00007894"/>
    </source>
</evidence>